<name>A0AAN9YUP3_9PEZI</name>
<comment type="caution">
    <text evidence="1">The sequence shown here is derived from an EMBL/GenBank/DDBJ whole genome shotgun (WGS) entry which is preliminary data.</text>
</comment>
<keyword evidence="2" id="KW-1185">Reference proteome</keyword>
<dbReference type="EMBL" id="JAKJXP020000019">
    <property type="protein sequence ID" value="KAK7754610.1"/>
    <property type="molecule type" value="Genomic_DNA"/>
</dbReference>
<evidence type="ECO:0000313" key="2">
    <source>
        <dbReference type="Proteomes" id="UP001320420"/>
    </source>
</evidence>
<protein>
    <submittedName>
        <fullName evidence="1">Uncharacterized protein</fullName>
    </submittedName>
</protein>
<dbReference type="Proteomes" id="UP001320420">
    <property type="component" value="Unassembled WGS sequence"/>
</dbReference>
<reference evidence="1 2" key="1">
    <citation type="submission" date="2024-02" db="EMBL/GenBank/DDBJ databases">
        <title>De novo assembly and annotation of 12 fungi associated with fruit tree decline syndrome in Ontario, Canada.</title>
        <authorList>
            <person name="Sulman M."/>
            <person name="Ellouze W."/>
            <person name="Ilyukhin E."/>
        </authorList>
    </citation>
    <scope>NUCLEOTIDE SEQUENCE [LARGE SCALE GENOMIC DNA]</scope>
    <source>
        <strain evidence="1 2">M11/M66-122</strain>
    </source>
</reference>
<organism evidence="1 2">
    <name type="scientific">Diatrype stigma</name>
    <dbReference type="NCBI Taxonomy" id="117547"/>
    <lineage>
        <taxon>Eukaryota</taxon>
        <taxon>Fungi</taxon>
        <taxon>Dikarya</taxon>
        <taxon>Ascomycota</taxon>
        <taxon>Pezizomycotina</taxon>
        <taxon>Sordariomycetes</taxon>
        <taxon>Xylariomycetidae</taxon>
        <taxon>Xylariales</taxon>
        <taxon>Diatrypaceae</taxon>
        <taxon>Diatrype</taxon>
    </lineage>
</organism>
<gene>
    <name evidence="1" type="ORF">SLS62_003393</name>
</gene>
<evidence type="ECO:0000313" key="1">
    <source>
        <dbReference type="EMBL" id="KAK7754610.1"/>
    </source>
</evidence>
<sequence length="248" mass="27486">MKASPFIVAGLGVDAAQSKPQPREAQPPQVPSISMLQSTVSRQCAPGISINVDVQPEHLAFHLPALSFGTTGHGRTDEYAACDLDVDFDSWFYKWRFAIADVTYSGRANLTNGVRIAELTARADFRYIHREHVGQPEVRNLSQTKDGLWDSVHACRFVCGAMRCLFCDKGEGQFAEGGLTVTFGLAWEECIPDRSAKYAWGESRTDEWETCTYKDTAGNESTLSTRALPRDVSLRHGLDVRAAHARHH</sequence>
<dbReference type="AlphaFoldDB" id="A0AAN9YUP3"/>
<accession>A0AAN9YUP3</accession>
<proteinExistence type="predicted"/>